<sequence>MFADTAATHMARDATFVYRTDATDRAETLFDRVVAQIRDKNDDISVVSAAGPPGIPGARCFEVITPYSEGASCRPDSTQFSIATNAGTSATPHADLGGIDDTDLDPAGQKEP</sequence>
<dbReference type="AlphaFoldDB" id="A0AA46WRV6"/>
<name>A0AA46WRV6_RHORH</name>
<organism evidence="2 3">
    <name type="scientific">Rhodococcus rhodochrous</name>
    <dbReference type="NCBI Taxonomy" id="1829"/>
    <lineage>
        <taxon>Bacteria</taxon>
        <taxon>Bacillati</taxon>
        <taxon>Actinomycetota</taxon>
        <taxon>Actinomycetes</taxon>
        <taxon>Mycobacteriales</taxon>
        <taxon>Nocardiaceae</taxon>
        <taxon>Rhodococcus</taxon>
    </lineage>
</organism>
<dbReference type="RefSeq" id="WP_059384184.1">
    <property type="nucleotide sequence ID" value="NZ_CP083974.1"/>
</dbReference>
<accession>A0AA46WRV6</accession>
<gene>
    <name evidence="2" type="ORF">KUM34_013925</name>
</gene>
<feature type="region of interest" description="Disordered" evidence="1">
    <location>
        <begin position="77"/>
        <end position="112"/>
    </location>
</feature>
<dbReference type="EMBL" id="CP083974">
    <property type="protein sequence ID" value="UZF43020.1"/>
    <property type="molecule type" value="Genomic_DNA"/>
</dbReference>
<dbReference type="Proteomes" id="UP001162740">
    <property type="component" value="Chromosome"/>
</dbReference>
<reference evidence="2 3" key="1">
    <citation type="journal article" date="2021" name="Front. Microbiol.">
        <title>Bacterial Transformation of Aromatic Monomers in Softwood Black Liquor.</title>
        <authorList>
            <person name="Navas L.E."/>
            <person name="Dexter G."/>
            <person name="Liu J."/>
            <person name="Levy-Booth D."/>
            <person name="Cho M."/>
            <person name="Jang S.K."/>
            <person name="Mansfield S.D."/>
            <person name="Renneckar S."/>
            <person name="Mohn W.W."/>
            <person name="Eltis L.D."/>
        </authorList>
    </citation>
    <scope>NUCLEOTIDE SEQUENCE [LARGE SCALE GENOMIC DNA]</scope>
    <source>
        <strain evidence="2 3">GD02</strain>
    </source>
</reference>
<proteinExistence type="predicted"/>
<protein>
    <submittedName>
        <fullName evidence="2">Uncharacterized protein</fullName>
    </submittedName>
</protein>
<evidence type="ECO:0000256" key="1">
    <source>
        <dbReference type="SAM" id="MobiDB-lite"/>
    </source>
</evidence>
<evidence type="ECO:0000313" key="2">
    <source>
        <dbReference type="EMBL" id="UZF43020.1"/>
    </source>
</evidence>
<feature type="compositionally biased region" description="Polar residues" evidence="1">
    <location>
        <begin position="77"/>
        <end position="91"/>
    </location>
</feature>
<evidence type="ECO:0000313" key="3">
    <source>
        <dbReference type="Proteomes" id="UP001162740"/>
    </source>
</evidence>